<evidence type="ECO:0000256" key="2">
    <source>
        <dbReference type="ARBA" id="ARBA00022448"/>
    </source>
</evidence>
<evidence type="ECO:0000256" key="5">
    <source>
        <dbReference type="ARBA" id="ARBA00022683"/>
    </source>
</evidence>
<evidence type="ECO:0000256" key="6">
    <source>
        <dbReference type="ARBA" id="ARBA00022692"/>
    </source>
</evidence>
<name>Q1K316_DESA6</name>
<keyword evidence="5" id="KW-0598">Phosphotransferase system</keyword>
<dbReference type="RefSeq" id="WP_005998125.1">
    <property type="nucleotide sequence ID" value="NZ_AAEW02000003.1"/>
</dbReference>
<keyword evidence="8 9" id="KW-0472">Membrane</keyword>
<protein>
    <submittedName>
        <fullName evidence="10">Phosphotransferase system mannose/fructose/N-acetylgalactosamine-specific component IIC-like</fullName>
    </submittedName>
</protein>
<accession>Q1K316</accession>
<keyword evidence="2" id="KW-0813">Transport</keyword>
<keyword evidence="4" id="KW-0762">Sugar transport</keyword>
<organism evidence="10 11">
    <name type="scientific">Desulfuromonas acetoxidans (strain DSM 684 / 11070)</name>
    <dbReference type="NCBI Taxonomy" id="281689"/>
    <lineage>
        <taxon>Bacteria</taxon>
        <taxon>Pseudomonadati</taxon>
        <taxon>Thermodesulfobacteriota</taxon>
        <taxon>Desulfuromonadia</taxon>
        <taxon>Desulfuromonadales</taxon>
        <taxon>Desulfuromonadaceae</taxon>
        <taxon>Desulfuromonas</taxon>
    </lineage>
</organism>
<evidence type="ECO:0000256" key="9">
    <source>
        <dbReference type="SAM" id="Phobius"/>
    </source>
</evidence>
<comment type="subcellular location">
    <subcellularLocation>
        <location evidence="1">Cell membrane</location>
        <topology evidence="1">Multi-pass membrane protein</topology>
    </subcellularLocation>
</comment>
<sequence length="231" mass="24860">MILAWLGVLCVILLCGLDRTAIGQFQFGRPLVCSAAAGYLLGVFPAAFQLGLMMELLWLMRVPVGAAVAPDDTSATLGGVVLLYFFSFGTTQQDLVLVVAVAVVALVTAEIGKLLDIRTRHQNEKRFQNAVSHLAGQQWSVLQQNHLRCTVLFAMASLMSVVCVVAVGGLLLTFVLPWLMPLADGHPALLVVVFPLVGIAAMMAVLQVRKTIPLFVSGFLLTYGLLQLLEL</sequence>
<keyword evidence="11" id="KW-1185">Reference proteome</keyword>
<dbReference type="TCDB" id="4.A.6.1.21">
    <property type="family name" value="the pts mannose-fructose-sorbose (man) family"/>
</dbReference>
<dbReference type="GO" id="GO:0016740">
    <property type="term" value="F:transferase activity"/>
    <property type="evidence" value="ECO:0007669"/>
    <property type="project" value="UniProtKB-KW"/>
</dbReference>
<feature type="transmembrane region" description="Helical" evidence="9">
    <location>
        <begin position="186"/>
        <end position="205"/>
    </location>
</feature>
<dbReference type="Proteomes" id="UP000005695">
    <property type="component" value="Unassembled WGS sequence"/>
</dbReference>
<dbReference type="EMBL" id="AAEW02000003">
    <property type="protein sequence ID" value="EAT16715.1"/>
    <property type="molecule type" value="Genomic_DNA"/>
</dbReference>
<keyword evidence="7 9" id="KW-1133">Transmembrane helix</keyword>
<evidence type="ECO:0000256" key="8">
    <source>
        <dbReference type="ARBA" id="ARBA00023136"/>
    </source>
</evidence>
<evidence type="ECO:0000313" key="10">
    <source>
        <dbReference type="EMBL" id="EAT16715.1"/>
    </source>
</evidence>
<reference evidence="10" key="2">
    <citation type="submission" date="2006-05" db="EMBL/GenBank/DDBJ databases">
        <title>Sequencing of the draft genome and assembly of Desulfuromonas acetoxidans DSM 684.</title>
        <authorList>
            <consortium name="US DOE Joint Genome Institute (JGI-PGF)"/>
            <person name="Copeland A."/>
            <person name="Lucas S."/>
            <person name="Lapidus A."/>
            <person name="Barry K."/>
            <person name="Detter J.C."/>
            <person name="Glavina del Rio T."/>
            <person name="Hammon N."/>
            <person name="Israni S."/>
            <person name="Dalin E."/>
            <person name="Tice H."/>
            <person name="Bruce D."/>
            <person name="Pitluck S."/>
            <person name="Richardson P."/>
        </authorList>
    </citation>
    <scope>NUCLEOTIDE SEQUENCE [LARGE SCALE GENOMIC DNA]</scope>
    <source>
        <strain evidence="10">DSM 684</strain>
    </source>
</reference>
<gene>
    <name evidence="10" type="ORF">Dace_1966</name>
</gene>
<evidence type="ECO:0000313" key="11">
    <source>
        <dbReference type="Proteomes" id="UP000005695"/>
    </source>
</evidence>
<dbReference type="GO" id="GO:0005886">
    <property type="term" value="C:plasma membrane"/>
    <property type="evidence" value="ECO:0007669"/>
    <property type="project" value="UniProtKB-SubCell"/>
</dbReference>
<feature type="transmembrane region" description="Helical" evidence="9">
    <location>
        <begin position="95"/>
        <end position="115"/>
    </location>
</feature>
<feature type="transmembrane region" description="Helical" evidence="9">
    <location>
        <begin position="212"/>
        <end position="229"/>
    </location>
</feature>
<dbReference type="InterPro" id="IPR004700">
    <property type="entry name" value="PTS_IIC_man"/>
</dbReference>
<evidence type="ECO:0000256" key="1">
    <source>
        <dbReference type="ARBA" id="ARBA00004651"/>
    </source>
</evidence>
<evidence type="ECO:0000256" key="3">
    <source>
        <dbReference type="ARBA" id="ARBA00022475"/>
    </source>
</evidence>
<keyword evidence="6 9" id="KW-0812">Transmembrane</keyword>
<evidence type="ECO:0000256" key="4">
    <source>
        <dbReference type="ARBA" id="ARBA00022597"/>
    </source>
</evidence>
<dbReference type="OrthoDB" id="5516394at2"/>
<dbReference type="Pfam" id="PF03609">
    <property type="entry name" value="EII-Sor"/>
    <property type="match status" value="1"/>
</dbReference>
<feature type="transmembrane region" description="Helical" evidence="9">
    <location>
        <begin position="151"/>
        <end position="180"/>
    </location>
</feature>
<dbReference type="AlphaFoldDB" id="Q1K316"/>
<keyword evidence="3" id="KW-1003">Cell membrane</keyword>
<feature type="transmembrane region" description="Helical" evidence="9">
    <location>
        <begin position="39"/>
        <end position="60"/>
    </location>
</feature>
<reference evidence="10" key="1">
    <citation type="submission" date="2006-05" db="EMBL/GenBank/DDBJ databases">
        <title>Annotation of the draft genome assembly of Desulfuromonas acetoxidans DSM 684.</title>
        <authorList>
            <consortium name="US DOE Joint Genome Institute (JGI-ORNL)"/>
            <person name="Larimer F."/>
            <person name="Land M."/>
            <person name="Hauser L."/>
        </authorList>
    </citation>
    <scope>NUCLEOTIDE SEQUENCE [LARGE SCALE GENOMIC DNA]</scope>
    <source>
        <strain evidence="10">DSM 684</strain>
    </source>
</reference>
<dbReference type="GO" id="GO:0009401">
    <property type="term" value="P:phosphoenolpyruvate-dependent sugar phosphotransferase system"/>
    <property type="evidence" value="ECO:0007669"/>
    <property type="project" value="UniProtKB-KW"/>
</dbReference>
<proteinExistence type="predicted"/>
<evidence type="ECO:0000256" key="7">
    <source>
        <dbReference type="ARBA" id="ARBA00022989"/>
    </source>
</evidence>
<comment type="caution">
    <text evidence="10">The sequence shown here is derived from an EMBL/GenBank/DDBJ whole genome shotgun (WGS) entry which is preliminary data.</text>
</comment>